<evidence type="ECO:0000259" key="2">
    <source>
        <dbReference type="Pfam" id="PF12890"/>
    </source>
</evidence>
<dbReference type="PANTHER" id="PTHR43668">
    <property type="entry name" value="ALLANTOINASE"/>
    <property type="match status" value="1"/>
</dbReference>
<dbReference type="Proteomes" id="UP000217250">
    <property type="component" value="Chromosome"/>
</dbReference>
<protein>
    <submittedName>
        <fullName evidence="3">Dihydroorotase</fullName>
    </submittedName>
</protein>
<dbReference type="EMBL" id="CP022386">
    <property type="protein sequence ID" value="ATA86144.1"/>
    <property type="molecule type" value="Genomic_DNA"/>
</dbReference>
<feature type="domain" description="Dihydroorotase catalytic" evidence="2">
    <location>
        <begin position="55"/>
        <end position="235"/>
    </location>
</feature>
<dbReference type="SUPFAM" id="SSF51338">
    <property type="entry name" value="Composite domain of metallo-dependent hydrolases"/>
    <property type="match status" value="1"/>
</dbReference>
<dbReference type="GO" id="GO:0004038">
    <property type="term" value="F:allantoinase activity"/>
    <property type="evidence" value="ECO:0007669"/>
    <property type="project" value="TreeGrafter"/>
</dbReference>
<dbReference type="GO" id="GO:0005737">
    <property type="term" value="C:cytoplasm"/>
    <property type="evidence" value="ECO:0007669"/>
    <property type="project" value="TreeGrafter"/>
</dbReference>
<gene>
    <name evidence="3" type="ORF">CGC50_02645</name>
</gene>
<dbReference type="GeneID" id="84807456"/>
<dbReference type="InterPro" id="IPR004722">
    <property type="entry name" value="DHOase"/>
</dbReference>
<evidence type="ECO:0000313" key="3">
    <source>
        <dbReference type="EMBL" id="ATA86144.1"/>
    </source>
</evidence>
<dbReference type="GO" id="GO:0004151">
    <property type="term" value="F:dihydroorotase activity"/>
    <property type="evidence" value="ECO:0007669"/>
    <property type="project" value="InterPro"/>
</dbReference>
<dbReference type="AlphaFoldDB" id="A0A250FM29"/>
<dbReference type="SUPFAM" id="SSF51556">
    <property type="entry name" value="Metallo-dependent hydrolases"/>
    <property type="match status" value="1"/>
</dbReference>
<sequence length="415" mass="44854">MKTLLKSVTIIDKESSYHGKKQDILIEDGIIKQIASQIPSLDDCQTIAGGYISQGWADSSVSFGEPGYEERETLAHGMTVAARSGFTQVMLNPTTHPITDTRSGVNYLKSATVGAIAEVFPIGALTTESKGDYLAELYDMQRAGAVAFGDYKRGISQANLLKIALQYTAPFGGIVLSFPCDASIMGKGVVNEYITSTRLGLKGIPALAEEIIVARDLAILEYAGGRLHIPTISTAGSVALIAQAKAKGLDVSCSVALGNLHFTDEILENFDTNYKVLPPLRHEEHVEALREGVENGTIDMITSDHYPLDIECKAKEFDLADFGSIGLEATLGILLTHFSVEKTVEMLTNAKKRFSLPSTPIEIGKKANITLFTDQGDWVMNKKDIISSSKNCAFVGENCKGKVQGVITERGQWLV</sequence>
<evidence type="ECO:0000256" key="1">
    <source>
        <dbReference type="ARBA" id="ARBA00022975"/>
    </source>
</evidence>
<accession>A0A250FM29</accession>
<dbReference type="Gene3D" id="2.30.40.10">
    <property type="entry name" value="Urease, subunit C, domain 1"/>
    <property type="match status" value="1"/>
</dbReference>
<dbReference type="GO" id="GO:0006145">
    <property type="term" value="P:purine nucleobase catabolic process"/>
    <property type="evidence" value="ECO:0007669"/>
    <property type="project" value="TreeGrafter"/>
</dbReference>
<dbReference type="InterPro" id="IPR032466">
    <property type="entry name" value="Metal_Hydrolase"/>
</dbReference>
<keyword evidence="1" id="KW-0665">Pyrimidine biosynthesis</keyword>
<dbReference type="GO" id="GO:0046872">
    <property type="term" value="F:metal ion binding"/>
    <property type="evidence" value="ECO:0007669"/>
    <property type="project" value="InterPro"/>
</dbReference>
<dbReference type="RefSeq" id="WP_095909560.1">
    <property type="nucleotide sequence ID" value="NZ_CP022386.1"/>
</dbReference>
<proteinExistence type="predicted"/>
<dbReference type="CDD" id="cd01317">
    <property type="entry name" value="DHOase_IIa"/>
    <property type="match status" value="1"/>
</dbReference>
<evidence type="ECO:0000313" key="4">
    <source>
        <dbReference type="Proteomes" id="UP000217250"/>
    </source>
</evidence>
<dbReference type="PANTHER" id="PTHR43668:SF2">
    <property type="entry name" value="ALLANTOINASE"/>
    <property type="match status" value="1"/>
</dbReference>
<dbReference type="Gene3D" id="3.20.20.140">
    <property type="entry name" value="Metal-dependent hydrolases"/>
    <property type="match status" value="1"/>
</dbReference>
<name>A0A250FM29_9FLAO</name>
<dbReference type="KEGG" id="cgh:CGC50_02645"/>
<dbReference type="InterPro" id="IPR050138">
    <property type="entry name" value="DHOase/Allantoinase_Hydrolase"/>
</dbReference>
<dbReference type="OrthoDB" id="9765462at2"/>
<dbReference type="InterPro" id="IPR024403">
    <property type="entry name" value="DHOase_cat"/>
</dbReference>
<dbReference type="Pfam" id="PF12890">
    <property type="entry name" value="DHOase"/>
    <property type="match status" value="1"/>
</dbReference>
<reference evidence="4" key="1">
    <citation type="submission" date="2017-06" db="EMBL/GenBank/DDBJ databases">
        <title>Capnocytophaga spp. assemblies.</title>
        <authorList>
            <person name="Gulvik C.A."/>
        </authorList>
    </citation>
    <scope>NUCLEOTIDE SEQUENCE [LARGE SCALE GENOMIC DNA]</scope>
    <source>
        <strain evidence="4">H1496</strain>
    </source>
</reference>
<dbReference type="InterPro" id="IPR011059">
    <property type="entry name" value="Metal-dep_hydrolase_composite"/>
</dbReference>
<organism evidence="3 4">
    <name type="scientific">Capnocytophaga gingivalis</name>
    <dbReference type="NCBI Taxonomy" id="1017"/>
    <lineage>
        <taxon>Bacteria</taxon>
        <taxon>Pseudomonadati</taxon>
        <taxon>Bacteroidota</taxon>
        <taxon>Flavobacteriia</taxon>
        <taxon>Flavobacteriales</taxon>
        <taxon>Flavobacteriaceae</taxon>
        <taxon>Capnocytophaga</taxon>
    </lineage>
</organism>
<dbReference type="GO" id="GO:0006221">
    <property type="term" value="P:pyrimidine nucleotide biosynthetic process"/>
    <property type="evidence" value="ECO:0007669"/>
    <property type="project" value="UniProtKB-KW"/>
</dbReference>